<keyword evidence="5 7" id="KW-1133">Transmembrane helix</keyword>
<dbReference type="GO" id="GO:0005886">
    <property type="term" value="C:plasma membrane"/>
    <property type="evidence" value="ECO:0007669"/>
    <property type="project" value="UniProtKB-SubCell"/>
</dbReference>
<evidence type="ECO:0000313" key="9">
    <source>
        <dbReference type="EMBL" id="QUI24601.1"/>
    </source>
</evidence>
<dbReference type="EMBL" id="CP058649">
    <property type="protein sequence ID" value="QUI24601.1"/>
    <property type="molecule type" value="Genomic_DNA"/>
</dbReference>
<evidence type="ECO:0000313" key="10">
    <source>
        <dbReference type="Proteomes" id="UP000683246"/>
    </source>
</evidence>
<feature type="transmembrane region" description="Helical" evidence="7">
    <location>
        <begin position="100"/>
        <end position="119"/>
    </location>
</feature>
<comment type="similarity">
    <text evidence="2">Belongs to the MgtC/SapB family.</text>
</comment>
<dbReference type="Proteomes" id="UP000683246">
    <property type="component" value="Chromosome"/>
</dbReference>
<dbReference type="RefSeq" id="WP_212695293.1">
    <property type="nucleotide sequence ID" value="NZ_CP058649.1"/>
</dbReference>
<feature type="transmembrane region" description="Helical" evidence="7">
    <location>
        <begin position="6"/>
        <end position="23"/>
    </location>
</feature>
<evidence type="ECO:0000256" key="7">
    <source>
        <dbReference type="SAM" id="Phobius"/>
    </source>
</evidence>
<evidence type="ECO:0000256" key="2">
    <source>
        <dbReference type="ARBA" id="ARBA00009298"/>
    </source>
</evidence>
<feature type="transmembrane region" description="Helical" evidence="7">
    <location>
        <begin position="125"/>
        <end position="142"/>
    </location>
</feature>
<accession>A0A8J8MN52</accession>
<keyword evidence="10" id="KW-1185">Reference proteome</keyword>
<sequence length="245" mass="27057">MQEYEIIIRVVVAILVGGLIGYERQMTNRPAGFRTHILVCVGAAVVSIIQEQNIINTIAYIQQYPELENALKSDVGRMGAQVITGVGFLGAGTIIREKGLVKGLTTAASVWVVACIGLAVGHGMYLITAVSTIGVFISLVILKKVEDRFIEKVQTIDLEIEYLGDRDFMKRIQKYFNMKNIGVNNIRFIQVVGDDKGEAATITEENMCTKTIYSVDIPKYIQSTKVVQDLCRKKGVVQVKVISEP</sequence>
<evidence type="ECO:0000256" key="3">
    <source>
        <dbReference type="ARBA" id="ARBA00022475"/>
    </source>
</evidence>
<keyword evidence="4 7" id="KW-0812">Transmembrane</keyword>
<protein>
    <submittedName>
        <fullName evidence="9">MgtC/SapB family protein</fullName>
    </submittedName>
</protein>
<keyword evidence="3" id="KW-1003">Cell membrane</keyword>
<feature type="domain" description="MgtC/SapB/SrpB/YhiD N-terminal" evidence="8">
    <location>
        <begin position="11"/>
        <end position="147"/>
    </location>
</feature>
<dbReference type="InterPro" id="IPR003416">
    <property type="entry name" value="MgtC/SapB/SrpB/YhiD_fam"/>
</dbReference>
<evidence type="ECO:0000256" key="5">
    <source>
        <dbReference type="ARBA" id="ARBA00022989"/>
    </source>
</evidence>
<proteinExistence type="inferred from homology"/>
<feature type="transmembrane region" description="Helical" evidence="7">
    <location>
        <begin position="35"/>
        <end position="55"/>
    </location>
</feature>
<evidence type="ECO:0000259" key="8">
    <source>
        <dbReference type="Pfam" id="PF02308"/>
    </source>
</evidence>
<dbReference type="PANTHER" id="PTHR33778">
    <property type="entry name" value="PROTEIN MGTC"/>
    <property type="match status" value="1"/>
</dbReference>
<dbReference type="PRINTS" id="PR01837">
    <property type="entry name" value="MGTCSAPBPROT"/>
</dbReference>
<evidence type="ECO:0000256" key="6">
    <source>
        <dbReference type="ARBA" id="ARBA00023136"/>
    </source>
</evidence>
<dbReference type="Pfam" id="PF02308">
    <property type="entry name" value="MgtC"/>
    <property type="match status" value="1"/>
</dbReference>
<evidence type="ECO:0000256" key="4">
    <source>
        <dbReference type="ARBA" id="ARBA00022692"/>
    </source>
</evidence>
<reference evidence="9" key="1">
    <citation type="submission" date="2020-07" db="EMBL/GenBank/DDBJ databases">
        <title>Vallitalea pronyensis genome.</title>
        <authorList>
            <person name="Postec A."/>
        </authorList>
    </citation>
    <scope>NUCLEOTIDE SEQUENCE</scope>
    <source>
        <strain evidence="9">FatNI3</strain>
    </source>
</reference>
<name>A0A8J8MN52_9FIRM</name>
<dbReference type="AlphaFoldDB" id="A0A8J8MN52"/>
<comment type="subcellular location">
    <subcellularLocation>
        <location evidence="1">Cell membrane</location>
        <topology evidence="1">Multi-pass membrane protein</topology>
    </subcellularLocation>
</comment>
<dbReference type="KEGG" id="vpy:HZI73_20845"/>
<evidence type="ECO:0000256" key="1">
    <source>
        <dbReference type="ARBA" id="ARBA00004651"/>
    </source>
</evidence>
<dbReference type="InterPro" id="IPR049177">
    <property type="entry name" value="MgtC_SapB_SrpB_YhiD_N"/>
</dbReference>
<organism evidence="9 10">
    <name type="scientific">Vallitalea pronyensis</name>
    <dbReference type="NCBI Taxonomy" id="1348613"/>
    <lineage>
        <taxon>Bacteria</taxon>
        <taxon>Bacillati</taxon>
        <taxon>Bacillota</taxon>
        <taxon>Clostridia</taxon>
        <taxon>Lachnospirales</taxon>
        <taxon>Vallitaleaceae</taxon>
        <taxon>Vallitalea</taxon>
    </lineage>
</organism>
<keyword evidence="6 7" id="KW-0472">Membrane</keyword>
<dbReference type="PANTHER" id="PTHR33778:SF1">
    <property type="entry name" value="MAGNESIUM TRANSPORTER YHID-RELATED"/>
    <property type="match status" value="1"/>
</dbReference>
<gene>
    <name evidence="9" type="ORF">HZI73_20845</name>
</gene>